<name>A0A645G8H5_9ZZZZ</name>
<evidence type="ECO:0000313" key="1">
    <source>
        <dbReference type="EMBL" id="MPN22272.1"/>
    </source>
</evidence>
<reference evidence="1" key="1">
    <citation type="submission" date="2019-08" db="EMBL/GenBank/DDBJ databases">
        <authorList>
            <person name="Kucharzyk K."/>
            <person name="Murdoch R.W."/>
            <person name="Higgins S."/>
            <person name="Loffler F."/>
        </authorList>
    </citation>
    <scope>NUCLEOTIDE SEQUENCE</scope>
</reference>
<gene>
    <name evidence="1" type="ORF">SDC9_169655</name>
</gene>
<protein>
    <submittedName>
        <fullName evidence="1">Uncharacterized protein</fullName>
    </submittedName>
</protein>
<dbReference type="AlphaFoldDB" id="A0A645G8H5"/>
<dbReference type="EMBL" id="VSSQ01070480">
    <property type="protein sequence ID" value="MPN22272.1"/>
    <property type="molecule type" value="Genomic_DNA"/>
</dbReference>
<accession>A0A645G8H5</accession>
<proteinExistence type="predicted"/>
<sequence length="106" mass="11956">MRDLCLDCSHWQLEQRLPQSVSHVIPDAVPHLCVVPNIRQSFDGVFEQGFIQGRQYNACLAVLERKRVEVANITVSVVHGELDCSFAPEQPQFQNTQRIADGLVVL</sequence>
<organism evidence="1">
    <name type="scientific">bioreactor metagenome</name>
    <dbReference type="NCBI Taxonomy" id="1076179"/>
    <lineage>
        <taxon>unclassified sequences</taxon>
        <taxon>metagenomes</taxon>
        <taxon>ecological metagenomes</taxon>
    </lineage>
</organism>
<comment type="caution">
    <text evidence="1">The sequence shown here is derived from an EMBL/GenBank/DDBJ whole genome shotgun (WGS) entry which is preliminary data.</text>
</comment>